<dbReference type="EMBL" id="BGZK01000648">
    <property type="protein sequence ID" value="GBP54493.1"/>
    <property type="molecule type" value="Genomic_DNA"/>
</dbReference>
<dbReference type="InterPro" id="IPR015919">
    <property type="entry name" value="Cadherin-like_sf"/>
</dbReference>
<dbReference type="GO" id="GO:0050806">
    <property type="term" value="P:positive regulation of synaptic transmission"/>
    <property type="evidence" value="ECO:0007669"/>
    <property type="project" value="TreeGrafter"/>
</dbReference>
<dbReference type="STRING" id="151549.A0A4C1WUD2"/>
<organism evidence="1 2">
    <name type="scientific">Eumeta variegata</name>
    <name type="common">Bagworm moth</name>
    <name type="synonym">Eumeta japonica</name>
    <dbReference type="NCBI Taxonomy" id="151549"/>
    <lineage>
        <taxon>Eukaryota</taxon>
        <taxon>Metazoa</taxon>
        <taxon>Ecdysozoa</taxon>
        <taxon>Arthropoda</taxon>
        <taxon>Hexapoda</taxon>
        <taxon>Insecta</taxon>
        <taxon>Pterygota</taxon>
        <taxon>Neoptera</taxon>
        <taxon>Endopterygota</taxon>
        <taxon>Lepidoptera</taxon>
        <taxon>Glossata</taxon>
        <taxon>Ditrysia</taxon>
        <taxon>Tineoidea</taxon>
        <taxon>Psychidae</taxon>
        <taxon>Oiketicinae</taxon>
        <taxon>Eumeta</taxon>
    </lineage>
</organism>
<keyword evidence="2" id="KW-1185">Reference proteome</keyword>
<dbReference type="CDD" id="cd11304">
    <property type="entry name" value="Cadherin_repeat"/>
    <property type="match status" value="1"/>
</dbReference>
<dbReference type="PANTHER" id="PTHR14139:SF2">
    <property type="entry name" value="CALSYNTENIN-1"/>
    <property type="match status" value="1"/>
</dbReference>
<gene>
    <name evidence="1" type="primary">CLSTN1</name>
    <name evidence="1" type="ORF">EVAR_47364_1</name>
</gene>
<dbReference type="SUPFAM" id="SSF49313">
    <property type="entry name" value="Cadherin-like"/>
    <property type="match status" value="1"/>
</dbReference>
<accession>A0A4C1WUD2</accession>
<evidence type="ECO:0000313" key="1">
    <source>
        <dbReference type="EMBL" id="GBP54493.1"/>
    </source>
</evidence>
<dbReference type="Proteomes" id="UP000299102">
    <property type="component" value="Unassembled WGS sequence"/>
</dbReference>
<dbReference type="GO" id="GO:0005509">
    <property type="term" value="F:calcium ion binding"/>
    <property type="evidence" value="ECO:0007669"/>
    <property type="project" value="InterPro"/>
</dbReference>
<dbReference type="AlphaFoldDB" id="A0A4C1WUD2"/>
<dbReference type="GO" id="GO:0051965">
    <property type="term" value="P:positive regulation of synapse assembly"/>
    <property type="evidence" value="ECO:0007669"/>
    <property type="project" value="TreeGrafter"/>
</dbReference>
<proteinExistence type="predicted"/>
<dbReference type="GO" id="GO:0045211">
    <property type="term" value="C:postsynaptic membrane"/>
    <property type="evidence" value="ECO:0007669"/>
    <property type="project" value="TreeGrafter"/>
</dbReference>
<reference evidence="1 2" key="1">
    <citation type="journal article" date="2019" name="Commun. Biol.">
        <title>The bagworm genome reveals a unique fibroin gene that provides high tensile strength.</title>
        <authorList>
            <person name="Kono N."/>
            <person name="Nakamura H."/>
            <person name="Ohtoshi R."/>
            <person name="Tomita M."/>
            <person name="Numata K."/>
            <person name="Arakawa K."/>
        </authorList>
    </citation>
    <scope>NUCLEOTIDE SEQUENCE [LARGE SCALE GENOMIC DNA]</scope>
</reference>
<dbReference type="PANTHER" id="PTHR14139">
    <property type="entry name" value="CALSYNTENIN"/>
    <property type="match status" value="1"/>
</dbReference>
<dbReference type="GO" id="GO:0009986">
    <property type="term" value="C:cell surface"/>
    <property type="evidence" value="ECO:0007669"/>
    <property type="project" value="TreeGrafter"/>
</dbReference>
<name>A0A4C1WUD2_EUMVA</name>
<protein>
    <submittedName>
        <fullName evidence="1">Calsyntenin-1</fullName>
    </submittedName>
</protein>
<sequence length="290" mass="32068">MEGEWSGDEVVCHRNSHSMDEINTGSYYFTSVLCVIRNTEPLEYEKWHNHILSVVAYDCGMKRSEPVMVTITVNKPCRAGWKGIAERVDYAPGTGPLALFPAARLAACSSDERCPGVTRIQAVVSLQASRAGTGCDRDTYSLHSQRTICGLNQNTIDLLPGPGAGNEWAKALKPDSGHDGEHMFEFDGETTSAVVPEAVLAHSLGSTFSISTWMRHAPRPDNDKHRKEHILCLADDHSTYSLHKILYRSAPRDRLVVHFAQPRSVTNLHSLLALRCDTTAPALPVWPCNY</sequence>
<dbReference type="OrthoDB" id="10012272at2759"/>
<evidence type="ECO:0000313" key="2">
    <source>
        <dbReference type="Proteomes" id="UP000299102"/>
    </source>
</evidence>
<comment type="caution">
    <text evidence="1">The sequence shown here is derived from an EMBL/GenBank/DDBJ whole genome shotgun (WGS) entry which is preliminary data.</text>
</comment>